<protein>
    <submittedName>
        <fullName evidence="1">Antitoxin HigA</fullName>
    </submittedName>
</protein>
<dbReference type="RefSeq" id="WP_238184035.1">
    <property type="nucleotide sequence ID" value="NZ_BPRB01000215.1"/>
</dbReference>
<sequence length="121" mass="12821">MPPRNSPFPAWAERDYDAAVDAMNALIDAGAGNEDHPLACLLAILGDRIGAYDARHHALPDAAPAQVLAWLMGRHGLRQGDLPEIGSQGVVSEVLSGKRALNAGQVRRLSDRFGVGPSAFL</sequence>
<proteinExistence type="predicted"/>
<dbReference type="InterPro" id="IPR039060">
    <property type="entry name" value="Antitox_HigA"/>
</dbReference>
<dbReference type="InterPro" id="IPR001387">
    <property type="entry name" value="Cro/C1-type_HTH"/>
</dbReference>
<reference evidence="1" key="2">
    <citation type="submission" date="2021-08" db="EMBL/GenBank/DDBJ databases">
        <authorList>
            <person name="Tani A."/>
            <person name="Ola A."/>
            <person name="Ogura Y."/>
            <person name="Katsura K."/>
            <person name="Hayashi T."/>
        </authorList>
    </citation>
    <scope>NUCLEOTIDE SEQUENCE</scope>
    <source>
        <strain evidence="1">DSM 23632</strain>
    </source>
</reference>
<accession>A0ABQ4U5R1</accession>
<evidence type="ECO:0000313" key="1">
    <source>
        <dbReference type="EMBL" id="GJE61470.1"/>
    </source>
</evidence>
<dbReference type="EMBL" id="BPRB01000215">
    <property type="protein sequence ID" value="GJE61470.1"/>
    <property type="molecule type" value="Genomic_DNA"/>
</dbReference>
<dbReference type="PANTHER" id="PTHR40455">
    <property type="entry name" value="ANTITOXIN HIGA"/>
    <property type="match status" value="1"/>
</dbReference>
<dbReference type="CDD" id="cd00093">
    <property type="entry name" value="HTH_XRE"/>
    <property type="match status" value="1"/>
</dbReference>
<gene>
    <name evidence="1" type="primary">higA</name>
    <name evidence="1" type="ORF">MPOCJGCO_3592</name>
</gene>
<name>A0ABQ4U5R1_9HYPH</name>
<dbReference type="Proteomes" id="UP001055057">
    <property type="component" value="Unassembled WGS sequence"/>
</dbReference>
<comment type="caution">
    <text evidence="1">The sequence shown here is derived from an EMBL/GenBank/DDBJ whole genome shotgun (WGS) entry which is preliminary data.</text>
</comment>
<reference evidence="1" key="1">
    <citation type="journal article" date="2021" name="Front. Microbiol.">
        <title>Comprehensive Comparative Genomics and Phenotyping of Methylobacterium Species.</title>
        <authorList>
            <person name="Alessa O."/>
            <person name="Ogura Y."/>
            <person name="Fujitani Y."/>
            <person name="Takami H."/>
            <person name="Hayashi T."/>
            <person name="Sahin N."/>
            <person name="Tani A."/>
        </authorList>
    </citation>
    <scope>NUCLEOTIDE SEQUENCE</scope>
    <source>
        <strain evidence="1">DSM 23632</strain>
    </source>
</reference>
<keyword evidence="2" id="KW-1185">Reference proteome</keyword>
<dbReference type="PANTHER" id="PTHR40455:SF1">
    <property type="entry name" value="ANTITOXIN HIGA"/>
    <property type="match status" value="1"/>
</dbReference>
<organism evidence="1 2">
    <name type="scientific">Methylobacterium trifolii</name>
    <dbReference type="NCBI Taxonomy" id="1003092"/>
    <lineage>
        <taxon>Bacteria</taxon>
        <taxon>Pseudomonadati</taxon>
        <taxon>Pseudomonadota</taxon>
        <taxon>Alphaproteobacteria</taxon>
        <taxon>Hyphomicrobiales</taxon>
        <taxon>Methylobacteriaceae</taxon>
        <taxon>Methylobacterium</taxon>
    </lineage>
</organism>
<evidence type="ECO:0000313" key="2">
    <source>
        <dbReference type="Proteomes" id="UP001055057"/>
    </source>
</evidence>